<evidence type="ECO:0000313" key="1">
    <source>
        <dbReference type="EMBL" id="KAJ7074857.1"/>
    </source>
</evidence>
<proteinExistence type="predicted"/>
<feature type="non-terminal residue" evidence="1">
    <location>
        <position position="200"/>
    </location>
</feature>
<gene>
    <name evidence="1" type="ORF">B0H15DRAFT_735480</name>
</gene>
<dbReference type="Proteomes" id="UP001222325">
    <property type="component" value="Unassembled WGS sequence"/>
</dbReference>
<evidence type="ECO:0000313" key="2">
    <source>
        <dbReference type="Proteomes" id="UP001222325"/>
    </source>
</evidence>
<accession>A0AAD6XEP5</accession>
<feature type="non-terminal residue" evidence="1">
    <location>
        <position position="1"/>
    </location>
</feature>
<organism evidence="1 2">
    <name type="scientific">Mycena belliarum</name>
    <dbReference type="NCBI Taxonomy" id="1033014"/>
    <lineage>
        <taxon>Eukaryota</taxon>
        <taxon>Fungi</taxon>
        <taxon>Dikarya</taxon>
        <taxon>Basidiomycota</taxon>
        <taxon>Agaricomycotina</taxon>
        <taxon>Agaricomycetes</taxon>
        <taxon>Agaricomycetidae</taxon>
        <taxon>Agaricales</taxon>
        <taxon>Marasmiineae</taxon>
        <taxon>Mycenaceae</taxon>
        <taxon>Mycena</taxon>
    </lineage>
</organism>
<comment type="caution">
    <text evidence="1">The sequence shown here is derived from an EMBL/GenBank/DDBJ whole genome shotgun (WGS) entry which is preliminary data.</text>
</comment>
<dbReference type="EMBL" id="JARJCN010000110">
    <property type="protein sequence ID" value="KAJ7074857.1"/>
    <property type="molecule type" value="Genomic_DNA"/>
</dbReference>
<reference evidence="1" key="1">
    <citation type="submission" date="2023-03" db="EMBL/GenBank/DDBJ databases">
        <title>Massive genome expansion in bonnet fungi (Mycena s.s.) driven by repeated elements and novel gene families across ecological guilds.</title>
        <authorList>
            <consortium name="Lawrence Berkeley National Laboratory"/>
            <person name="Harder C.B."/>
            <person name="Miyauchi S."/>
            <person name="Viragh M."/>
            <person name="Kuo A."/>
            <person name="Thoen E."/>
            <person name="Andreopoulos B."/>
            <person name="Lu D."/>
            <person name="Skrede I."/>
            <person name="Drula E."/>
            <person name="Henrissat B."/>
            <person name="Morin E."/>
            <person name="Kohler A."/>
            <person name="Barry K."/>
            <person name="LaButti K."/>
            <person name="Morin E."/>
            <person name="Salamov A."/>
            <person name="Lipzen A."/>
            <person name="Mereny Z."/>
            <person name="Hegedus B."/>
            <person name="Baldrian P."/>
            <person name="Stursova M."/>
            <person name="Weitz H."/>
            <person name="Taylor A."/>
            <person name="Grigoriev I.V."/>
            <person name="Nagy L.G."/>
            <person name="Martin F."/>
            <person name="Kauserud H."/>
        </authorList>
    </citation>
    <scope>NUCLEOTIDE SEQUENCE</scope>
    <source>
        <strain evidence="1">CBHHK173m</strain>
    </source>
</reference>
<keyword evidence="2" id="KW-1185">Reference proteome</keyword>
<dbReference type="AlphaFoldDB" id="A0AAD6XEP5"/>
<protein>
    <submittedName>
        <fullName evidence="1">Uncharacterized protein</fullName>
    </submittedName>
</protein>
<sequence length="200" mass="22638">GASKYIPKHPERERKIGSKRTPCPCRLLAKTYPDTPVILAKYEDSHSHPTGSQNLIYTRVPAAIMLQIERDLRDGIRPEIVLARARGGVHTESNLPNLISVVPRREEFIRRRDIHRIEKKLDAEIIRLDPLDGKSTLEWVDHLNAIGALMYFKSSSDGPPADSNLDPDAFVLAFQTPYQRKCFEAWGRDFAGLDATHNTT</sequence>
<name>A0AAD6XEP5_9AGAR</name>